<keyword evidence="12" id="KW-1185">Reference proteome</keyword>
<dbReference type="Pfam" id="PF08352">
    <property type="entry name" value="oligo_HPY"/>
    <property type="match status" value="1"/>
</dbReference>
<evidence type="ECO:0000259" key="10">
    <source>
        <dbReference type="PROSITE" id="PS50893"/>
    </source>
</evidence>
<dbReference type="PROSITE" id="PS00211">
    <property type="entry name" value="ABC_TRANSPORTER_1"/>
    <property type="match status" value="1"/>
</dbReference>
<evidence type="ECO:0000256" key="5">
    <source>
        <dbReference type="ARBA" id="ARBA00022519"/>
    </source>
</evidence>
<dbReference type="SUPFAM" id="SSF52540">
    <property type="entry name" value="P-loop containing nucleoside triphosphate hydrolases"/>
    <property type="match status" value="1"/>
</dbReference>
<sequence length="276" mass="30181">MSDTVLKVSDLTVQYPTASGSFHATRNVSFSLQRGERFGLVGESGSGKSTTILALMRMLKGGLVSSGSLELNGRELTRLDDEAFRKLRFAEMSLVPQGAMNSLNPVLRIGAQIGDIYDDHGVRHGGADRERIIGDLLTRVGLSPEVQRRYPHELSGGMKQRVCIAMSIALTPSLILADEPTSALDVMVQKQVLATLGRVQRDIGAAIILIGHDMALMAHFVTTLGVMYRGELIEVGPVRDVFSNPQHEYTRMLINSLPSFDRQARFIKAAHQEALP</sequence>
<evidence type="ECO:0000256" key="3">
    <source>
        <dbReference type="ARBA" id="ARBA00022448"/>
    </source>
</evidence>
<dbReference type="PANTHER" id="PTHR43297:SF14">
    <property type="entry name" value="ATPASE AAA-TYPE CORE DOMAIN-CONTAINING PROTEIN"/>
    <property type="match status" value="1"/>
</dbReference>
<dbReference type="RefSeq" id="WP_220305070.1">
    <property type="nucleotide sequence ID" value="NZ_CP080590.1"/>
</dbReference>
<keyword evidence="9" id="KW-0472">Membrane</keyword>
<dbReference type="PROSITE" id="PS50893">
    <property type="entry name" value="ABC_TRANSPORTER_2"/>
    <property type="match status" value="1"/>
</dbReference>
<feature type="domain" description="ABC transporter" evidence="10">
    <location>
        <begin position="6"/>
        <end position="254"/>
    </location>
</feature>
<dbReference type="SMART" id="SM00382">
    <property type="entry name" value="AAA"/>
    <property type="match status" value="1"/>
</dbReference>
<dbReference type="GO" id="GO:0005524">
    <property type="term" value="F:ATP binding"/>
    <property type="evidence" value="ECO:0007669"/>
    <property type="project" value="UniProtKB-KW"/>
</dbReference>
<dbReference type="Pfam" id="PF00005">
    <property type="entry name" value="ABC_tran"/>
    <property type="match status" value="1"/>
</dbReference>
<dbReference type="CDD" id="cd03257">
    <property type="entry name" value="ABC_NikE_OppD_transporters"/>
    <property type="match status" value="1"/>
</dbReference>
<keyword evidence="7 11" id="KW-0067">ATP-binding</keyword>
<evidence type="ECO:0000256" key="4">
    <source>
        <dbReference type="ARBA" id="ARBA00022475"/>
    </source>
</evidence>
<keyword evidence="3" id="KW-0813">Transport</keyword>
<evidence type="ECO:0000256" key="8">
    <source>
        <dbReference type="ARBA" id="ARBA00022967"/>
    </source>
</evidence>
<evidence type="ECO:0000256" key="7">
    <source>
        <dbReference type="ARBA" id="ARBA00022840"/>
    </source>
</evidence>
<evidence type="ECO:0000313" key="12">
    <source>
        <dbReference type="Proteomes" id="UP000825799"/>
    </source>
</evidence>
<organism evidence="11 12">
    <name type="scientific">Devosia salina</name>
    <dbReference type="NCBI Taxonomy" id="2860336"/>
    <lineage>
        <taxon>Bacteria</taxon>
        <taxon>Pseudomonadati</taxon>
        <taxon>Pseudomonadota</taxon>
        <taxon>Alphaproteobacteria</taxon>
        <taxon>Hyphomicrobiales</taxon>
        <taxon>Devosiaceae</taxon>
        <taxon>Devosia</taxon>
    </lineage>
</organism>
<dbReference type="InterPro" id="IPR013563">
    <property type="entry name" value="Oligopep_ABC_C"/>
</dbReference>
<evidence type="ECO:0000313" key="11">
    <source>
        <dbReference type="EMBL" id="QYO76601.1"/>
    </source>
</evidence>
<keyword evidence="6" id="KW-0547">Nucleotide-binding</keyword>
<dbReference type="InterPro" id="IPR017871">
    <property type="entry name" value="ABC_transporter-like_CS"/>
</dbReference>
<gene>
    <name evidence="11" type="ORF">K1X15_18775</name>
</gene>
<accession>A0ABX8WD18</accession>
<dbReference type="InterPro" id="IPR003593">
    <property type="entry name" value="AAA+_ATPase"/>
</dbReference>
<evidence type="ECO:0000256" key="6">
    <source>
        <dbReference type="ARBA" id="ARBA00022741"/>
    </source>
</evidence>
<name>A0ABX8WD18_9HYPH</name>
<keyword evidence="8" id="KW-1278">Translocase</keyword>
<dbReference type="Gene3D" id="3.40.50.300">
    <property type="entry name" value="P-loop containing nucleotide triphosphate hydrolases"/>
    <property type="match status" value="1"/>
</dbReference>
<comment type="similarity">
    <text evidence="2">Belongs to the ABC transporter superfamily.</text>
</comment>
<dbReference type="Proteomes" id="UP000825799">
    <property type="component" value="Chromosome"/>
</dbReference>
<dbReference type="InterPro" id="IPR003439">
    <property type="entry name" value="ABC_transporter-like_ATP-bd"/>
</dbReference>
<reference evidence="11 12" key="1">
    <citation type="submission" date="2021-08" db="EMBL/GenBank/DDBJ databases">
        <title>Devosia salina sp. nov., isolated from the South China Sea sediment.</title>
        <authorList>
            <person name="Zhou Z."/>
        </authorList>
    </citation>
    <scope>NUCLEOTIDE SEQUENCE [LARGE SCALE GENOMIC DNA]</scope>
    <source>
        <strain evidence="11 12">SCS-3</strain>
    </source>
</reference>
<dbReference type="InterPro" id="IPR050388">
    <property type="entry name" value="ABC_Ni/Peptide_Import"/>
</dbReference>
<evidence type="ECO:0000256" key="2">
    <source>
        <dbReference type="ARBA" id="ARBA00005417"/>
    </source>
</evidence>
<protein>
    <submittedName>
        <fullName evidence="11">ABC transporter ATP-binding protein</fullName>
    </submittedName>
</protein>
<dbReference type="InterPro" id="IPR027417">
    <property type="entry name" value="P-loop_NTPase"/>
</dbReference>
<keyword evidence="5" id="KW-0997">Cell inner membrane</keyword>
<dbReference type="EMBL" id="CP080590">
    <property type="protein sequence ID" value="QYO76601.1"/>
    <property type="molecule type" value="Genomic_DNA"/>
</dbReference>
<dbReference type="PANTHER" id="PTHR43297">
    <property type="entry name" value="OLIGOPEPTIDE TRANSPORT ATP-BINDING PROTEIN APPD"/>
    <property type="match status" value="1"/>
</dbReference>
<comment type="subcellular location">
    <subcellularLocation>
        <location evidence="1">Cell inner membrane</location>
        <topology evidence="1">Peripheral membrane protein</topology>
    </subcellularLocation>
</comment>
<proteinExistence type="inferred from homology"/>
<keyword evidence="4" id="KW-1003">Cell membrane</keyword>
<evidence type="ECO:0000256" key="1">
    <source>
        <dbReference type="ARBA" id="ARBA00004417"/>
    </source>
</evidence>
<evidence type="ECO:0000256" key="9">
    <source>
        <dbReference type="ARBA" id="ARBA00023136"/>
    </source>
</evidence>